<feature type="chain" id="PRO_5020371848" evidence="1">
    <location>
        <begin position="35"/>
        <end position="641"/>
    </location>
</feature>
<protein>
    <submittedName>
        <fullName evidence="2">Uncharacterized protein</fullName>
    </submittedName>
</protein>
<reference evidence="2 3" key="1">
    <citation type="journal article" date="2019" name="Nat. Ecol. Evol.">
        <title>Megaphylogeny resolves global patterns of mushroom evolution.</title>
        <authorList>
            <person name="Varga T."/>
            <person name="Krizsan K."/>
            <person name="Foldi C."/>
            <person name="Dima B."/>
            <person name="Sanchez-Garcia M."/>
            <person name="Sanchez-Ramirez S."/>
            <person name="Szollosi G.J."/>
            <person name="Szarkandi J.G."/>
            <person name="Papp V."/>
            <person name="Albert L."/>
            <person name="Andreopoulos W."/>
            <person name="Angelini C."/>
            <person name="Antonin V."/>
            <person name="Barry K.W."/>
            <person name="Bougher N.L."/>
            <person name="Buchanan P."/>
            <person name="Buyck B."/>
            <person name="Bense V."/>
            <person name="Catcheside P."/>
            <person name="Chovatia M."/>
            <person name="Cooper J."/>
            <person name="Damon W."/>
            <person name="Desjardin D."/>
            <person name="Finy P."/>
            <person name="Geml J."/>
            <person name="Haridas S."/>
            <person name="Hughes K."/>
            <person name="Justo A."/>
            <person name="Karasinski D."/>
            <person name="Kautmanova I."/>
            <person name="Kiss B."/>
            <person name="Kocsube S."/>
            <person name="Kotiranta H."/>
            <person name="LaButti K.M."/>
            <person name="Lechner B.E."/>
            <person name="Liimatainen K."/>
            <person name="Lipzen A."/>
            <person name="Lukacs Z."/>
            <person name="Mihaltcheva S."/>
            <person name="Morgado L.N."/>
            <person name="Niskanen T."/>
            <person name="Noordeloos M.E."/>
            <person name="Ohm R.A."/>
            <person name="Ortiz-Santana B."/>
            <person name="Ovrebo C."/>
            <person name="Racz N."/>
            <person name="Riley R."/>
            <person name="Savchenko A."/>
            <person name="Shiryaev A."/>
            <person name="Soop K."/>
            <person name="Spirin V."/>
            <person name="Szebenyi C."/>
            <person name="Tomsovsky M."/>
            <person name="Tulloss R.E."/>
            <person name="Uehling J."/>
            <person name="Grigoriev I.V."/>
            <person name="Vagvolgyi C."/>
            <person name="Papp T."/>
            <person name="Martin F.M."/>
            <person name="Miettinen O."/>
            <person name="Hibbett D.S."/>
            <person name="Nagy L.G."/>
        </authorList>
    </citation>
    <scope>NUCLEOTIDE SEQUENCE [LARGE SCALE GENOMIC DNA]</scope>
    <source>
        <strain evidence="2 3">CBS 962.96</strain>
    </source>
</reference>
<keyword evidence="3" id="KW-1185">Reference proteome</keyword>
<evidence type="ECO:0000256" key="1">
    <source>
        <dbReference type="SAM" id="SignalP"/>
    </source>
</evidence>
<dbReference type="AlphaFoldDB" id="A0A4S8LHG8"/>
<accession>A0A4S8LHG8</accession>
<proteinExistence type="predicted"/>
<dbReference type="OrthoDB" id="2122982at2759"/>
<gene>
    <name evidence="2" type="ORF">K435DRAFT_803426</name>
</gene>
<evidence type="ECO:0000313" key="3">
    <source>
        <dbReference type="Proteomes" id="UP000297245"/>
    </source>
</evidence>
<evidence type="ECO:0000313" key="2">
    <source>
        <dbReference type="EMBL" id="THU88556.1"/>
    </source>
</evidence>
<organism evidence="2 3">
    <name type="scientific">Dendrothele bispora (strain CBS 962.96)</name>
    <dbReference type="NCBI Taxonomy" id="1314807"/>
    <lineage>
        <taxon>Eukaryota</taxon>
        <taxon>Fungi</taxon>
        <taxon>Dikarya</taxon>
        <taxon>Basidiomycota</taxon>
        <taxon>Agaricomycotina</taxon>
        <taxon>Agaricomycetes</taxon>
        <taxon>Agaricomycetidae</taxon>
        <taxon>Agaricales</taxon>
        <taxon>Agaricales incertae sedis</taxon>
        <taxon>Dendrothele</taxon>
    </lineage>
</organism>
<keyword evidence="1" id="KW-0732">Signal</keyword>
<dbReference type="Proteomes" id="UP000297245">
    <property type="component" value="Unassembled WGS sequence"/>
</dbReference>
<feature type="signal peptide" evidence="1">
    <location>
        <begin position="1"/>
        <end position="34"/>
    </location>
</feature>
<sequence length="641" mass="72396">MLYVLSGPPPSSFTCHTFLPLLIYAVLIHSNCSADSYSQEFSEQVLPGSELCFRSSPSFRVSLAFYSDTSNLLNLVNNHKSVHVDKRFTGTWREKTARPIQTTPGTEVGPGQNVEDELSKTYMELEKIGARSAGSLDSLEKNDYSTKEVIEALTYSGVGLLPTLRHTFDLQFQLEFTLHRRTKGSSMCVVDLRVRSLIIVVRLRGGCKSLMSLQGGGDIVNLELGEGRRAVWLNYISNNCPINARAGLTEEKGRQSDAVLVTLTGYTKLKHKARAGNDLVQFTLDYWSIPEAPIAIRRGRMKRRGTLKEIVVVPTGPNGPEASVSPWQQLEHVHATFNSSYIMLQTRFRDPANGHGVSSRKTLAAFSIIYNSKPSLVFFIDDIHRSKLSTTATSFLVAYASLASTAPNHEKGKGNGKGETYEERYRTRLQIQVFRIQMRLARHISWLDPFFYPFTSLQFCALLHIPTENAKKESMKKAAESVQDPLERLQGMNCPNDLKGNHCKHFLFTKVLRVPLGSGLYSYFDYNYEVFMLMKESLEIKGKTLDKDLYYERPLVFFPLISGPFLFLHEILLKNLMPFKSSNEKQARSPPDPPKQRKELEKKFRSVHRVPGSPTRVVTLSRVGKVFIKISGHEYLYVSVV</sequence>
<name>A0A4S8LHG8_DENBC</name>
<dbReference type="EMBL" id="ML179405">
    <property type="protein sequence ID" value="THU88556.1"/>
    <property type="molecule type" value="Genomic_DNA"/>
</dbReference>